<comment type="caution">
    <text evidence="2">The sequence shown here is derived from an EMBL/GenBank/DDBJ whole genome shotgun (WGS) entry which is preliminary data.</text>
</comment>
<accession>A0A6A6LER2</accession>
<feature type="compositionally biased region" description="Acidic residues" evidence="1">
    <location>
        <begin position="133"/>
        <end position="148"/>
    </location>
</feature>
<feature type="region of interest" description="Disordered" evidence="1">
    <location>
        <begin position="122"/>
        <end position="148"/>
    </location>
</feature>
<dbReference type="Proteomes" id="UP000467840">
    <property type="component" value="Chromosome 1"/>
</dbReference>
<reference evidence="2 3" key="1">
    <citation type="journal article" date="2020" name="Mol. Plant">
        <title>The Chromosome-Based Rubber Tree Genome Provides New Insights into Spurge Genome Evolution and Rubber Biosynthesis.</title>
        <authorList>
            <person name="Liu J."/>
            <person name="Shi C."/>
            <person name="Shi C.C."/>
            <person name="Li W."/>
            <person name="Zhang Q.J."/>
            <person name="Zhang Y."/>
            <person name="Li K."/>
            <person name="Lu H.F."/>
            <person name="Shi C."/>
            <person name="Zhu S.T."/>
            <person name="Xiao Z.Y."/>
            <person name="Nan H."/>
            <person name="Yue Y."/>
            <person name="Zhu X.G."/>
            <person name="Wu Y."/>
            <person name="Hong X.N."/>
            <person name="Fan G.Y."/>
            <person name="Tong Y."/>
            <person name="Zhang D."/>
            <person name="Mao C.L."/>
            <person name="Liu Y.L."/>
            <person name="Hao S.J."/>
            <person name="Liu W.Q."/>
            <person name="Lv M.Q."/>
            <person name="Zhang H.B."/>
            <person name="Liu Y."/>
            <person name="Hu-Tang G.R."/>
            <person name="Wang J.P."/>
            <person name="Wang J.H."/>
            <person name="Sun Y.H."/>
            <person name="Ni S.B."/>
            <person name="Chen W.B."/>
            <person name="Zhang X.C."/>
            <person name="Jiao Y.N."/>
            <person name="Eichler E.E."/>
            <person name="Li G.H."/>
            <person name="Liu X."/>
            <person name="Gao L.Z."/>
        </authorList>
    </citation>
    <scope>NUCLEOTIDE SEQUENCE [LARGE SCALE GENOMIC DNA]</scope>
    <source>
        <strain evidence="3">cv. GT1</strain>
        <tissue evidence="2">Leaf</tissue>
    </source>
</reference>
<evidence type="ECO:0000313" key="2">
    <source>
        <dbReference type="EMBL" id="KAF2298583.1"/>
    </source>
</evidence>
<gene>
    <name evidence="2" type="ORF">GH714_024204</name>
</gene>
<evidence type="ECO:0000313" key="3">
    <source>
        <dbReference type="Proteomes" id="UP000467840"/>
    </source>
</evidence>
<sequence>MLAPAMNRAVLRNVSLHIPNHLLNPLKSITNPISSSSIFVSWTLSTLRFYSSDSDLSHKENFTRTQKQHGGVEDVDGVSNQELKRRIVKYCEGDEEAIPSIFEAILKRKLAGIKDEDYELMEEVRRKSPSENFDSDSDELNDSDGDKN</sequence>
<keyword evidence="3" id="KW-1185">Reference proteome</keyword>
<protein>
    <submittedName>
        <fullName evidence="2">Uncharacterized protein</fullName>
    </submittedName>
</protein>
<dbReference type="AlphaFoldDB" id="A0A6A6LER2"/>
<dbReference type="EMBL" id="JAAGAX010000011">
    <property type="protein sequence ID" value="KAF2298583.1"/>
    <property type="molecule type" value="Genomic_DNA"/>
</dbReference>
<name>A0A6A6LER2_HEVBR</name>
<organism evidence="2 3">
    <name type="scientific">Hevea brasiliensis</name>
    <name type="common">Para rubber tree</name>
    <name type="synonym">Siphonia brasiliensis</name>
    <dbReference type="NCBI Taxonomy" id="3981"/>
    <lineage>
        <taxon>Eukaryota</taxon>
        <taxon>Viridiplantae</taxon>
        <taxon>Streptophyta</taxon>
        <taxon>Embryophyta</taxon>
        <taxon>Tracheophyta</taxon>
        <taxon>Spermatophyta</taxon>
        <taxon>Magnoliopsida</taxon>
        <taxon>eudicotyledons</taxon>
        <taxon>Gunneridae</taxon>
        <taxon>Pentapetalae</taxon>
        <taxon>rosids</taxon>
        <taxon>fabids</taxon>
        <taxon>Malpighiales</taxon>
        <taxon>Euphorbiaceae</taxon>
        <taxon>Crotonoideae</taxon>
        <taxon>Micrandreae</taxon>
        <taxon>Hevea</taxon>
    </lineage>
</organism>
<proteinExistence type="predicted"/>
<evidence type="ECO:0000256" key="1">
    <source>
        <dbReference type="SAM" id="MobiDB-lite"/>
    </source>
</evidence>